<dbReference type="AlphaFoldDB" id="A0A2C6L2J8"/>
<dbReference type="InterPro" id="IPR020568">
    <property type="entry name" value="Ribosomal_Su5_D2-typ_SF"/>
</dbReference>
<evidence type="ECO:0000313" key="1">
    <source>
        <dbReference type="EMBL" id="PHJ38331.1"/>
    </source>
</evidence>
<dbReference type="PANTHER" id="PTHR33694">
    <property type="entry name" value="UDP-3-O-ACYL-N-ACETYLGLUCOSAMINE DEACETYLASE 1, MITOCHONDRIAL-RELATED"/>
    <property type="match status" value="1"/>
</dbReference>
<gene>
    <name evidence="1" type="ORF">P378_10900</name>
</gene>
<dbReference type="GO" id="GO:0009245">
    <property type="term" value="P:lipid A biosynthetic process"/>
    <property type="evidence" value="ECO:0007669"/>
    <property type="project" value="InterPro"/>
</dbReference>
<accession>A0A2C6L2J8</accession>
<dbReference type="Proteomes" id="UP000222564">
    <property type="component" value="Unassembled WGS sequence"/>
</dbReference>
<dbReference type="Pfam" id="PF03331">
    <property type="entry name" value="LpxC"/>
    <property type="match status" value="1"/>
</dbReference>
<dbReference type="GO" id="GO:0016020">
    <property type="term" value="C:membrane"/>
    <property type="evidence" value="ECO:0007669"/>
    <property type="project" value="GOC"/>
</dbReference>
<protein>
    <recommendedName>
        <fullName evidence="3">UDP-3-O-acyl-N-acetylglucosamine deacetylase</fullName>
    </recommendedName>
</protein>
<comment type="caution">
    <text evidence="1">The sequence shown here is derived from an EMBL/GenBank/DDBJ whole genome shotgun (WGS) entry which is preliminary data.</text>
</comment>
<dbReference type="InterPro" id="IPR015870">
    <property type="entry name" value="UDP-acyl_N-AcGlcN_deAcase_N"/>
</dbReference>
<keyword evidence="2" id="KW-1185">Reference proteome</keyword>
<evidence type="ECO:0008006" key="3">
    <source>
        <dbReference type="Google" id="ProtNLM"/>
    </source>
</evidence>
<sequence>MQKTIKYATRCAGIAITGQTYTTVTFQPAPPDTGIVFVREDLAWRPEVRCRPEYACTDSRWTSLVKNDIRIEHTEHLLAAIAGLGLDNIRIHLDSPYIPVVSSFSSRDFVEALLKAEPVSQNVPKKYFAVCESQCLFDSFYYDGVRYDRVLLALPAPRLTLTYLLDYPGKQLPTQLAHFVLDDSHEFISGLRRPGPILWIMSMTRLSN</sequence>
<dbReference type="PANTHER" id="PTHR33694:SF1">
    <property type="entry name" value="UDP-3-O-ACYL-N-ACETYLGLUCOSAMINE DEACETYLASE 1, MITOCHONDRIAL-RELATED"/>
    <property type="match status" value="1"/>
</dbReference>
<dbReference type="InterPro" id="IPR004463">
    <property type="entry name" value="UDP-acyl_GlcNac_deAcase"/>
</dbReference>
<name>A0A2C6L2J8_9FIRM</name>
<dbReference type="GO" id="GO:0103117">
    <property type="term" value="F:UDP-3-O-acyl-N-acetylglucosamine deacetylase activity"/>
    <property type="evidence" value="ECO:0007669"/>
    <property type="project" value="InterPro"/>
</dbReference>
<dbReference type="SUPFAM" id="SSF54211">
    <property type="entry name" value="Ribosomal protein S5 domain 2-like"/>
    <property type="match status" value="1"/>
</dbReference>
<dbReference type="EMBL" id="AWQQ01000054">
    <property type="protein sequence ID" value="PHJ38331.1"/>
    <property type="molecule type" value="Genomic_DNA"/>
</dbReference>
<dbReference type="RefSeq" id="WP_099083104.1">
    <property type="nucleotide sequence ID" value="NZ_AWQQ01000054.1"/>
</dbReference>
<proteinExistence type="predicted"/>
<dbReference type="Gene3D" id="3.30.230.20">
    <property type="entry name" value="lpxc deacetylase, domain 1"/>
    <property type="match status" value="1"/>
</dbReference>
<evidence type="ECO:0000313" key="2">
    <source>
        <dbReference type="Proteomes" id="UP000222564"/>
    </source>
</evidence>
<dbReference type="OrthoDB" id="9772788at2"/>
<reference evidence="1 2" key="1">
    <citation type="submission" date="2013-09" db="EMBL/GenBank/DDBJ databases">
        <title>Biodegradation of hydrocarbons in the deep terrestrial subsurface : characterization of a microbial consortium composed of two Desulfotomaculum species originating from a deep geological formation.</title>
        <authorList>
            <person name="Aullo T."/>
            <person name="Berlendis S."/>
            <person name="Lascourreges J.-F."/>
            <person name="Dessort D."/>
            <person name="Saint-Laurent S."/>
            <person name="Schraauwers B."/>
            <person name="Mas J."/>
            <person name="Magot M."/>
            <person name="Ranchou-Peyruse A."/>
        </authorList>
    </citation>
    <scope>NUCLEOTIDE SEQUENCE [LARGE SCALE GENOMIC DNA]</scope>
    <source>
        <strain evidence="1 2">Bs107</strain>
    </source>
</reference>
<organism evidence="1 2">
    <name type="scientific">Desulforamulus profundi</name>
    <dbReference type="NCBI Taxonomy" id="1383067"/>
    <lineage>
        <taxon>Bacteria</taxon>
        <taxon>Bacillati</taxon>
        <taxon>Bacillota</taxon>
        <taxon>Clostridia</taxon>
        <taxon>Eubacteriales</taxon>
        <taxon>Peptococcaceae</taxon>
        <taxon>Desulforamulus</taxon>
    </lineage>
</organism>